<proteinExistence type="predicted"/>
<dbReference type="EMBL" id="CAXKWB010006972">
    <property type="protein sequence ID" value="CAL4085297.1"/>
    <property type="molecule type" value="Genomic_DNA"/>
</dbReference>
<dbReference type="AlphaFoldDB" id="A0AAV2QJU8"/>
<reference evidence="2 3" key="1">
    <citation type="submission" date="2024-05" db="EMBL/GenBank/DDBJ databases">
        <authorList>
            <person name="Wallberg A."/>
        </authorList>
    </citation>
    <scope>NUCLEOTIDE SEQUENCE [LARGE SCALE GENOMIC DNA]</scope>
</reference>
<gene>
    <name evidence="2" type="ORF">MNOR_LOCUS12641</name>
</gene>
<sequence>SAVILVLSYLSYLVNVATSIKMNISSIITATPVTKQAYSNTNTIACMPEVSWRTEDLKYLLSYLFTQNTAAKLDARMMLTNLGNDKERINTDIILKMTEQILKYYEITAQEVIAICYDKSLFEKGGCFCDKKSQGLLASQGKFFFHQKCSFVSWLAATYELELDSTTRIGVHL</sequence>
<name>A0AAV2QJU8_MEGNR</name>
<evidence type="ECO:0000313" key="2">
    <source>
        <dbReference type="EMBL" id="CAL4085297.1"/>
    </source>
</evidence>
<organism evidence="2 3">
    <name type="scientific">Meganyctiphanes norvegica</name>
    <name type="common">Northern krill</name>
    <name type="synonym">Thysanopoda norvegica</name>
    <dbReference type="NCBI Taxonomy" id="48144"/>
    <lineage>
        <taxon>Eukaryota</taxon>
        <taxon>Metazoa</taxon>
        <taxon>Ecdysozoa</taxon>
        <taxon>Arthropoda</taxon>
        <taxon>Crustacea</taxon>
        <taxon>Multicrustacea</taxon>
        <taxon>Malacostraca</taxon>
        <taxon>Eumalacostraca</taxon>
        <taxon>Eucarida</taxon>
        <taxon>Euphausiacea</taxon>
        <taxon>Euphausiidae</taxon>
        <taxon>Meganyctiphanes</taxon>
    </lineage>
</organism>
<evidence type="ECO:0000256" key="1">
    <source>
        <dbReference type="SAM" id="SignalP"/>
    </source>
</evidence>
<dbReference type="Proteomes" id="UP001497623">
    <property type="component" value="Unassembled WGS sequence"/>
</dbReference>
<protein>
    <submittedName>
        <fullName evidence="2">Uncharacterized protein</fullName>
    </submittedName>
</protein>
<feature type="non-terminal residue" evidence="2">
    <location>
        <position position="1"/>
    </location>
</feature>
<feature type="chain" id="PRO_5043405064" evidence="1">
    <location>
        <begin position="20"/>
        <end position="173"/>
    </location>
</feature>
<evidence type="ECO:0000313" key="3">
    <source>
        <dbReference type="Proteomes" id="UP001497623"/>
    </source>
</evidence>
<feature type="signal peptide" evidence="1">
    <location>
        <begin position="1"/>
        <end position="19"/>
    </location>
</feature>
<keyword evidence="1" id="KW-0732">Signal</keyword>
<comment type="caution">
    <text evidence="2">The sequence shown here is derived from an EMBL/GenBank/DDBJ whole genome shotgun (WGS) entry which is preliminary data.</text>
</comment>
<keyword evidence="3" id="KW-1185">Reference proteome</keyword>
<accession>A0AAV2QJU8</accession>